<keyword evidence="2" id="KW-1185">Reference proteome</keyword>
<dbReference type="PANTHER" id="PTHR47795:SF1">
    <property type="entry name" value="DNA-DEPENDENT METALLOPROTEASE WSS1 HOMOLOG 2"/>
    <property type="match status" value="1"/>
</dbReference>
<organism evidence="1 2">
    <name type="scientific">Puccinia coronata f. sp. avenae</name>
    <dbReference type="NCBI Taxonomy" id="200324"/>
    <lineage>
        <taxon>Eukaryota</taxon>
        <taxon>Fungi</taxon>
        <taxon>Dikarya</taxon>
        <taxon>Basidiomycota</taxon>
        <taxon>Pucciniomycotina</taxon>
        <taxon>Pucciniomycetes</taxon>
        <taxon>Pucciniales</taxon>
        <taxon>Pucciniaceae</taxon>
        <taxon>Puccinia</taxon>
    </lineage>
</organism>
<evidence type="ECO:0000313" key="2">
    <source>
        <dbReference type="Proteomes" id="UP000235388"/>
    </source>
</evidence>
<gene>
    <name evidence="1" type="ORF">PCANC_23168</name>
</gene>
<comment type="caution">
    <text evidence="1">The sequence shown here is derived from an EMBL/GenBank/DDBJ whole genome shotgun (WGS) entry which is preliminary data.</text>
</comment>
<dbReference type="GO" id="GO:0070628">
    <property type="term" value="F:proteasome binding"/>
    <property type="evidence" value="ECO:0007669"/>
    <property type="project" value="TreeGrafter"/>
</dbReference>
<dbReference type="AlphaFoldDB" id="A0A2N5U0D3"/>
<proteinExistence type="predicted"/>
<evidence type="ECO:0000313" key="1">
    <source>
        <dbReference type="EMBL" id="PLW31182.1"/>
    </source>
</evidence>
<dbReference type="STRING" id="200324.A0A2N5U0D3"/>
<dbReference type="Proteomes" id="UP000235388">
    <property type="component" value="Unassembled WGS sequence"/>
</dbReference>
<name>A0A2N5U0D3_9BASI</name>
<accession>A0A2N5U0D3</accession>
<dbReference type="EMBL" id="PGCJ01000355">
    <property type="protein sequence ID" value="PLW31182.1"/>
    <property type="molecule type" value="Genomic_DNA"/>
</dbReference>
<dbReference type="OrthoDB" id="49605at2759"/>
<dbReference type="PANTHER" id="PTHR47795">
    <property type="entry name" value="UBIQUITIN AND WLM DOMAIN-CONTAINING METALLOPROTEASE SPCC1442.07C"/>
    <property type="match status" value="1"/>
</dbReference>
<sequence>MELSYTLKFRVVYGQDGRVVKAAVLNPPNGGSPAASLCERDQVKTRRLFLVELLLFHLHKVFKHPTDNPPTTTIHPQDPLMNLTTQDNQMALFRQPSSSIQSSTSITQSARESFPSTVSSCSLSTRCSSATTFPSPAMRHPSQIMTRRASPTNLAKPASLSNITLKEVCQHHLPTLDSTRGLDPAWTLFKMVLKDPPRILVSPGKCNGNSFHELGLPAREAAYPVVLLASTVSEIGRDGEKAMLNLRREEVRQAALKNLAIIQDTSSGHAATPGDWFRVGRTALLPAKTTCRSCSTELRLTCLSANKMAHFKLAAGLLKELHPWTHPQLLGVNWQNAGQSIGLRLLTNNPKSVPPFAMVRRVLNHKLQLNPEFNFGVTKPQYLFFHQLFFFCLFLVERKCKKMLSFFDNN</sequence>
<protein>
    <submittedName>
        <fullName evidence="1">Uncharacterized protein</fullName>
    </submittedName>
</protein>
<reference evidence="1 2" key="1">
    <citation type="submission" date="2017-11" db="EMBL/GenBank/DDBJ databases">
        <title>De novo assembly and phasing of dikaryotic genomes from two isolates of Puccinia coronata f. sp. avenae, the causal agent of oat crown rust.</title>
        <authorList>
            <person name="Miller M.E."/>
            <person name="Zhang Y."/>
            <person name="Omidvar V."/>
            <person name="Sperschneider J."/>
            <person name="Schwessinger B."/>
            <person name="Raley C."/>
            <person name="Palmer J.M."/>
            <person name="Garnica D."/>
            <person name="Upadhyaya N."/>
            <person name="Rathjen J."/>
            <person name="Taylor J.M."/>
            <person name="Park R.F."/>
            <person name="Dodds P.N."/>
            <person name="Hirsch C.D."/>
            <person name="Kianian S.F."/>
            <person name="Figueroa M."/>
        </authorList>
    </citation>
    <scope>NUCLEOTIDE SEQUENCE [LARGE SCALE GENOMIC DNA]</scope>
    <source>
        <strain evidence="1">12NC29</strain>
    </source>
</reference>